<organism evidence="2 3">
    <name type="scientific">Cyclotella cryptica</name>
    <dbReference type="NCBI Taxonomy" id="29204"/>
    <lineage>
        <taxon>Eukaryota</taxon>
        <taxon>Sar</taxon>
        <taxon>Stramenopiles</taxon>
        <taxon>Ochrophyta</taxon>
        <taxon>Bacillariophyta</taxon>
        <taxon>Coscinodiscophyceae</taxon>
        <taxon>Thalassiosirophycidae</taxon>
        <taxon>Stephanodiscales</taxon>
        <taxon>Stephanodiscaceae</taxon>
        <taxon>Cyclotella</taxon>
    </lineage>
</organism>
<comment type="caution">
    <text evidence="2">The sequence shown here is derived from an EMBL/GenBank/DDBJ whole genome shotgun (WGS) entry which is preliminary data.</text>
</comment>
<protein>
    <recommendedName>
        <fullName evidence="1">Amine oxidase domain-containing protein</fullName>
    </recommendedName>
</protein>
<gene>
    <name evidence="2" type="ORF">HJC23_002000</name>
</gene>
<dbReference type="Gene3D" id="3.90.660.50">
    <property type="match status" value="1"/>
</dbReference>
<evidence type="ECO:0000313" key="3">
    <source>
        <dbReference type="Proteomes" id="UP001516023"/>
    </source>
</evidence>
<proteinExistence type="predicted"/>
<feature type="domain" description="Amine oxidase" evidence="1">
    <location>
        <begin position="73"/>
        <end position="614"/>
    </location>
</feature>
<dbReference type="SUPFAM" id="SSF51905">
    <property type="entry name" value="FAD/NAD(P)-binding domain"/>
    <property type="match status" value="1"/>
</dbReference>
<dbReference type="InterPro" id="IPR036188">
    <property type="entry name" value="FAD/NAD-bd_sf"/>
</dbReference>
<dbReference type="PANTHER" id="PTHR46313:SF3">
    <property type="entry name" value="PROLYCOPENE ISOMERASE, CHLOROPLASTIC"/>
    <property type="match status" value="1"/>
</dbReference>
<dbReference type="Proteomes" id="UP001516023">
    <property type="component" value="Unassembled WGS sequence"/>
</dbReference>
<evidence type="ECO:0000313" key="2">
    <source>
        <dbReference type="EMBL" id="KAL3781623.1"/>
    </source>
</evidence>
<dbReference type="AlphaFoldDB" id="A0ABD3P2B3"/>
<dbReference type="InterPro" id="IPR002937">
    <property type="entry name" value="Amino_oxidase"/>
</dbReference>
<dbReference type="Pfam" id="PF01593">
    <property type="entry name" value="Amino_oxidase"/>
    <property type="match status" value="1"/>
</dbReference>
<keyword evidence="3" id="KW-1185">Reference proteome</keyword>
<sequence>MMPLICTMIATLLAAPVLLLCVAAPWFQPITLAWAFHIPSTSACARFSPLRLAASVASRQDEQWDIVVVGSGIGGLCASAMCARHGLKTLCVEAHDVAGGVAHSFQRRSVGGDGGRPFVFDSGPSLLSGMSAMGTNPLRQVLDAAGVAHEIEWVTYDGWMVHDTAFPISDTRSSFRLTTGSSSAFEQSLESKAGVQSRIQFQKFKQRMMSPGGLAESSALIPPLALRGDFGALLTLASYLGKFLKIGLQGTLLTGPFTQCMNLYGLKDPFVRKWFDYLAFALSGLDAAHTQAAPVAYTMIDLHKDGAVLDYPKGGMDSLVKALVKGLEMERDSVGPGELRLNSRVSRFVLEEENSRPKCTGVVLEDGTILKARRGVICNAPLWNMAKLLEDSIVNPLDLSVAAAVNDVRTQANTMEMTGSFMHLHLGIPSDGLENLDCHHSVLNFDDDITAEQNLVIVSIPTVFDSTLAPEGYHVIHAYTAASEDFSDWETKLPGKCDNGKTEAKDYKRDKSYKDLKEKKAEALWMALERIIPDIRERANRKGSIVEIGTPLTHRRYNRRFRGTYGPAPSEGKEVWDLPGPMTPIEGLLACGDTTFPGIGLPGVAASGTIAANTLVGVDVQMNLMREMKESGALQ</sequence>
<dbReference type="EMBL" id="JABMIG020000311">
    <property type="protein sequence ID" value="KAL3781623.1"/>
    <property type="molecule type" value="Genomic_DNA"/>
</dbReference>
<dbReference type="InterPro" id="IPR045892">
    <property type="entry name" value="CrtISO-like"/>
</dbReference>
<dbReference type="PANTHER" id="PTHR46313">
    <property type="match status" value="1"/>
</dbReference>
<reference evidence="2 3" key="1">
    <citation type="journal article" date="2020" name="G3 (Bethesda)">
        <title>Improved Reference Genome for Cyclotella cryptica CCMP332, a Model for Cell Wall Morphogenesis, Salinity Adaptation, and Lipid Production in Diatoms (Bacillariophyta).</title>
        <authorList>
            <person name="Roberts W.R."/>
            <person name="Downey K.M."/>
            <person name="Ruck E.C."/>
            <person name="Traller J.C."/>
            <person name="Alverson A.J."/>
        </authorList>
    </citation>
    <scope>NUCLEOTIDE SEQUENCE [LARGE SCALE GENOMIC DNA]</scope>
    <source>
        <strain evidence="2 3">CCMP332</strain>
    </source>
</reference>
<dbReference type="Gene3D" id="3.50.50.60">
    <property type="entry name" value="FAD/NAD(P)-binding domain"/>
    <property type="match status" value="2"/>
</dbReference>
<evidence type="ECO:0000259" key="1">
    <source>
        <dbReference type="Pfam" id="PF01593"/>
    </source>
</evidence>
<name>A0ABD3P2B3_9STRA</name>
<accession>A0ABD3P2B3</accession>